<dbReference type="AlphaFoldDB" id="A0AAD9P0E1"/>
<accession>A0AAD9P0E1</accession>
<gene>
    <name evidence="2" type="ORF">NP493_222g07008</name>
</gene>
<evidence type="ECO:0000313" key="3">
    <source>
        <dbReference type="Proteomes" id="UP001209878"/>
    </source>
</evidence>
<evidence type="ECO:0008006" key="4">
    <source>
        <dbReference type="Google" id="ProtNLM"/>
    </source>
</evidence>
<evidence type="ECO:0000256" key="1">
    <source>
        <dbReference type="SAM" id="SignalP"/>
    </source>
</evidence>
<reference evidence="2" key="1">
    <citation type="journal article" date="2023" name="Mol. Biol. Evol.">
        <title>Third-Generation Sequencing Reveals the Adaptive Role of the Epigenome in Three Deep-Sea Polychaetes.</title>
        <authorList>
            <person name="Perez M."/>
            <person name="Aroh O."/>
            <person name="Sun Y."/>
            <person name="Lan Y."/>
            <person name="Juniper S.K."/>
            <person name="Young C.R."/>
            <person name="Angers B."/>
            <person name="Qian P.Y."/>
        </authorList>
    </citation>
    <scope>NUCLEOTIDE SEQUENCE</scope>
    <source>
        <strain evidence="2">R07B-5</strain>
    </source>
</reference>
<sequence>MSSLAGPAPWRCHATILIVLTSLILRSPADSVGEQTTFNAALYQRVTVSPPDATCGRGDRVTYSRSHTVQCLSGCPGRNFSTLARPDTRFPAAVYEMGGEACHMMENSYDKLQPVMCYLFFRARYSERYTYSVWVKPTDTQTEQ</sequence>
<keyword evidence="1" id="KW-0732">Signal</keyword>
<evidence type="ECO:0000313" key="2">
    <source>
        <dbReference type="EMBL" id="KAK2185827.1"/>
    </source>
</evidence>
<dbReference type="Proteomes" id="UP001209878">
    <property type="component" value="Unassembled WGS sequence"/>
</dbReference>
<keyword evidence="3" id="KW-1185">Reference proteome</keyword>
<protein>
    <recommendedName>
        <fullName evidence="4">Secreted protein</fullName>
    </recommendedName>
</protein>
<comment type="caution">
    <text evidence="2">The sequence shown here is derived from an EMBL/GenBank/DDBJ whole genome shotgun (WGS) entry which is preliminary data.</text>
</comment>
<dbReference type="EMBL" id="JAODUO010000222">
    <property type="protein sequence ID" value="KAK2185827.1"/>
    <property type="molecule type" value="Genomic_DNA"/>
</dbReference>
<name>A0AAD9P0E1_RIDPI</name>
<feature type="chain" id="PRO_5042205320" description="Secreted protein" evidence="1">
    <location>
        <begin position="32"/>
        <end position="144"/>
    </location>
</feature>
<organism evidence="2 3">
    <name type="scientific">Ridgeia piscesae</name>
    <name type="common">Tubeworm</name>
    <dbReference type="NCBI Taxonomy" id="27915"/>
    <lineage>
        <taxon>Eukaryota</taxon>
        <taxon>Metazoa</taxon>
        <taxon>Spiralia</taxon>
        <taxon>Lophotrochozoa</taxon>
        <taxon>Annelida</taxon>
        <taxon>Polychaeta</taxon>
        <taxon>Sedentaria</taxon>
        <taxon>Canalipalpata</taxon>
        <taxon>Sabellida</taxon>
        <taxon>Siboglinidae</taxon>
        <taxon>Ridgeia</taxon>
    </lineage>
</organism>
<proteinExistence type="predicted"/>
<feature type="signal peptide" evidence="1">
    <location>
        <begin position="1"/>
        <end position="31"/>
    </location>
</feature>